<dbReference type="HOGENOM" id="CLU_010194_2_1_11"/>
<dbReference type="GO" id="GO:0016491">
    <property type="term" value="F:oxidoreductase activity"/>
    <property type="evidence" value="ECO:0007669"/>
    <property type="project" value="UniProtKB-KW"/>
</dbReference>
<dbReference type="AlphaFoldDB" id="A0A0A1DRN8"/>
<accession>A0A0A1DRN8</accession>
<dbReference type="OrthoDB" id="3771653at2"/>
<dbReference type="PRINTS" id="PR00081">
    <property type="entry name" value="GDHRDH"/>
</dbReference>
<dbReference type="InterPro" id="IPR036291">
    <property type="entry name" value="NAD(P)-bd_dom_sf"/>
</dbReference>
<dbReference type="KEGG" id="psim:KR76_25160"/>
<dbReference type="EMBL" id="CP009896">
    <property type="protein sequence ID" value="AIY19243.1"/>
    <property type="molecule type" value="Genomic_DNA"/>
</dbReference>
<reference evidence="5 6" key="1">
    <citation type="journal article" date="2015" name="Genome Announc.">
        <title>Complete Genome Sequence of Steroid-Transforming Nocardioides simplex VKM Ac-2033D.</title>
        <authorList>
            <person name="Shtratnikova V.Y."/>
            <person name="Schelkunov M.I."/>
            <person name="Pekov Y.A."/>
            <person name="Fokina V.V."/>
            <person name="Logacheva M.D."/>
            <person name="Sokolov S.L."/>
            <person name="Bragin E.Y."/>
            <person name="Ashapkin V.V."/>
            <person name="Donova M.V."/>
        </authorList>
    </citation>
    <scope>NUCLEOTIDE SEQUENCE [LARGE SCALE GENOMIC DNA]</scope>
    <source>
        <strain evidence="5 6">VKM Ac-2033D</strain>
    </source>
</reference>
<keyword evidence="6" id="KW-1185">Reference proteome</keyword>
<evidence type="ECO:0000313" key="6">
    <source>
        <dbReference type="Proteomes" id="UP000030300"/>
    </source>
</evidence>
<dbReference type="Pfam" id="PF00106">
    <property type="entry name" value="adh_short"/>
    <property type="match status" value="1"/>
</dbReference>
<sequence length="288" mass="30175">MSTDAAVADRFGDGVALVTGAGSGLGAAMAAHLAGHGAHVVVTDVDTERASAVADALVAAGGRAEAHHLDVADGEQVDDLFARTWAAHGAVDLVVSNAGIESGDRTWDMTPTQWRKVQAVNTDGAFHCARSAVPRMASQGRPGVLAVVASTGAVTSLPYQSAYVASKHAALALVECLDLEVRAAGVPVQVSALLPNWVRTRIFDDVRRSGVPSDPDARATFLRMSESIQAQGMEPDEAAALLLDAVARGEFWCFTDPDRTAQLFDERARTLVGLRRPERPGWSAALAT</sequence>
<dbReference type="STRING" id="2045.KR76_25160"/>
<dbReference type="PANTHER" id="PTHR43669:SF8">
    <property type="entry name" value="SHORT-CHAIN TYPE DEHYDROGENASE_REDUCTASE-RELATED"/>
    <property type="match status" value="1"/>
</dbReference>
<feature type="domain" description="Ketoreductase" evidence="4">
    <location>
        <begin position="14"/>
        <end position="215"/>
    </location>
</feature>
<dbReference type="Proteomes" id="UP000030300">
    <property type="component" value="Chromosome"/>
</dbReference>
<dbReference type="SUPFAM" id="SSF51735">
    <property type="entry name" value="NAD(P)-binding Rossmann-fold domains"/>
    <property type="match status" value="1"/>
</dbReference>
<dbReference type="PANTHER" id="PTHR43669">
    <property type="entry name" value="5-KETO-D-GLUCONATE 5-REDUCTASE"/>
    <property type="match status" value="1"/>
</dbReference>
<gene>
    <name evidence="5" type="ORF">KR76_25160</name>
</gene>
<evidence type="ECO:0000259" key="4">
    <source>
        <dbReference type="SMART" id="SM00822"/>
    </source>
</evidence>
<dbReference type="GeneID" id="96612045"/>
<comment type="similarity">
    <text evidence="1 3">Belongs to the short-chain dehydrogenases/reductases (SDR) family.</text>
</comment>
<keyword evidence="2" id="KW-0560">Oxidoreductase</keyword>
<evidence type="ECO:0000256" key="1">
    <source>
        <dbReference type="ARBA" id="ARBA00006484"/>
    </source>
</evidence>
<dbReference type="Gene3D" id="3.40.50.720">
    <property type="entry name" value="NAD(P)-binding Rossmann-like Domain"/>
    <property type="match status" value="1"/>
</dbReference>
<dbReference type="InterPro" id="IPR057326">
    <property type="entry name" value="KR_dom"/>
</dbReference>
<dbReference type="SMART" id="SM00822">
    <property type="entry name" value="PKS_KR"/>
    <property type="match status" value="1"/>
</dbReference>
<evidence type="ECO:0000256" key="2">
    <source>
        <dbReference type="ARBA" id="ARBA00023002"/>
    </source>
</evidence>
<dbReference type="eggNOG" id="COG4221">
    <property type="taxonomic scope" value="Bacteria"/>
</dbReference>
<name>A0A0A1DRN8_NOCSI</name>
<dbReference type="PRINTS" id="PR00080">
    <property type="entry name" value="SDRFAMILY"/>
</dbReference>
<evidence type="ECO:0000256" key="3">
    <source>
        <dbReference type="RuleBase" id="RU000363"/>
    </source>
</evidence>
<protein>
    <submittedName>
        <fullName evidence="5">Short-chain dehydrogenase/reductase SDR</fullName>
    </submittedName>
</protein>
<organism evidence="5 6">
    <name type="scientific">Nocardioides simplex</name>
    <name type="common">Arthrobacter simplex</name>
    <dbReference type="NCBI Taxonomy" id="2045"/>
    <lineage>
        <taxon>Bacteria</taxon>
        <taxon>Bacillati</taxon>
        <taxon>Actinomycetota</taxon>
        <taxon>Actinomycetes</taxon>
        <taxon>Propionibacteriales</taxon>
        <taxon>Nocardioidaceae</taxon>
        <taxon>Pimelobacter</taxon>
    </lineage>
</organism>
<evidence type="ECO:0000313" key="5">
    <source>
        <dbReference type="EMBL" id="AIY19243.1"/>
    </source>
</evidence>
<dbReference type="CDD" id="cd05233">
    <property type="entry name" value="SDR_c"/>
    <property type="match status" value="1"/>
</dbReference>
<dbReference type="InterPro" id="IPR002347">
    <property type="entry name" value="SDR_fam"/>
</dbReference>
<dbReference type="RefSeq" id="WP_038682251.1">
    <property type="nucleotide sequence ID" value="NZ_BJMC01000024.1"/>
</dbReference>
<proteinExistence type="inferred from homology"/>